<keyword evidence="2" id="KW-0812">Transmembrane</keyword>
<gene>
    <name evidence="6" type="ORF">DPM33_00210</name>
</gene>
<evidence type="ECO:0008006" key="8">
    <source>
        <dbReference type="Google" id="ProtNLM"/>
    </source>
</evidence>
<dbReference type="GO" id="GO:0016020">
    <property type="term" value="C:membrane"/>
    <property type="evidence" value="ECO:0007669"/>
    <property type="project" value="UniProtKB-SubCell"/>
</dbReference>
<name>A0A330HXI2_9HYPH</name>
<keyword evidence="7" id="KW-1185">Reference proteome</keyword>
<comment type="caution">
    <text evidence="6">The sequence shown here is derived from an EMBL/GenBank/DDBJ whole genome shotgun (WGS) entry which is preliminary data.</text>
</comment>
<evidence type="ECO:0000313" key="6">
    <source>
        <dbReference type="EMBL" id="RAZ92382.1"/>
    </source>
</evidence>
<dbReference type="PANTHER" id="PTHR30386">
    <property type="entry name" value="MEMBRANE FUSION SUBUNIT OF EMRAB-TOLC MULTIDRUG EFFLUX PUMP"/>
    <property type="match status" value="1"/>
</dbReference>
<dbReference type="PANTHER" id="PTHR30386:SF26">
    <property type="entry name" value="TRANSPORT PROTEIN COMB"/>
    <property type="match status" value="1"/>
</dbReference>
<dbReference type="Gene3D" id="1.10.287.470">
    <property type="entry name" value="Helix hairpin bin"/>
    <property type="match status" value="1"/>
</dbReference>
<feature type="coiled-coil region" evidence="5">
    <location>
        <begin position="83"/>
        <end position="117"/>
    </location>
</feature>
<dbReference type="Proteomes" id="UP000251558">
    <property type="component" value="Unassembled WGS sequence"/>
</dbReference>
<dbReference type="InterPro" id="IPR050739">
    <property type="entry name" value="MFP"/>
</dbReference>
<keyword evidence="5" id="KW-0175">Coiled coil</keyword>
<sequence>MFWNKRFVRVAVGVLLLVAAVLALLPGLTGYTSLDGTINARFVEISAPIEGTVLQTPPKTGMHLPENAVLLTIRNERVNRAVETSLAAELETTRNRVRALENQRSELEALRARLGRRFDVYSKAMINSIEQQIAISRQRITMLAARRSASAADLQRNSTLIARGVVSQSSVDEAQATEIAASAQVEVENLTLKRLERQLEAMRQGIFLEDGQNDVPYSHQRQDELAIQMADLDARAAESRTRQGEISKQLAEEARRVDSLERAVMTMPFNGVIWRNNVVAGANVVAGNELLRVLDCRDLFVDILVPEVDFDQIYPRRAAEVRILGTDNVIDGEVTSVRGNSAVVEEPTLAAMPPSGRGRNARVRVALANSSINTDYSNFCHVGRSVQVRFHTRSFTMAQWLTRLWFSIW</sequence>
<accession>A0A330HXI2</accession>
<evidence type="ECO:0000256" key="1">
    <source>
        <dbReference type="ARBA" id="ARBA00004167"/>
    </source>
</evidence>
<comment type="subcellular location">
    <subcellularLocation>
        <location evidence="1">Membrane</location>
        <topology evidence="1">Single-pass membrane protein</topology>
    </subcellularLocation>
</comment>
<dbReference type="RefSeq" id="WP_112094908.1">
    <property type="nucleotide sequence ID" value="NZ_QMBP01000001.1"/>
</dbReference>
<dbReference type="OrthoDB" id="7477732at2"/>
<dbReference type="EMBL" id="QMBP01000001">
    <property type="protein sequence ID" value="RAZ92382.1"/>
    <property type="molecule type" value="Genomic_DNA"/>
</dbReference>
<keyword evidence="3" id="KW-1133">Transmembrane helix</keyword>
<reference evidence="6 7" key="2">
    <citation type="submission" date="2018-07" db="EMBL/GenBank/DDBJ databases">
        <title>Diversity of Mesorhizobium strains in Brazil.</title>
        <authorList>
            <person name="Helene L.C.F."/>
            <person name="Dall'Agnol R."/>
            <person name="Delamuta J.R.M."/>
            <person name="Hungria M."/>
        </authorList>
    </citation>
    <scope>NUCLEOTIDE SEQUENCE [LARGE SCALE GENOMIC DNA]</scope>
    <source>
        <strain evidence="6 7">AC99b</strain>
    </source>
</reference>
<evidence type="ECO:0000256" key="5">
    <source>
        <dbReference type="SAM" id="Coils"/>
    </source>
</evidence>
<dbReference type="AlphaFoldDB" id="A0A330HXI2"/>
<organism evidence="6 7">
    <name type="scientific">Mesorhizobium hawassense</name>
    <dbReference type="NCBI Taxonomy" id="1209954"/>
    <lineage>
        <taxon>Bacteria</taxon>
        <taxon>Pseudomonadati</taxon>
        <taxon>Pseudomonadota</taxon>
        <taxon>Alphaproteobacteria</taxon>
        <taxon>Hyphomicrobiales</taxon>
        <taxon>Phyllobacteriaceae</taxon>
        <taxon>Mesorhizobium</taxon>
    </lineage>
</organism>
<evidence type="ECO:0000256" key="4">
    <source>
        <dbReference type="ARBA" id="ARBA00023136"/>
    </source>
</evidence>
<reference evidence="7" key="1">
    <citation type="submission" date="2018-06" db="EMBL/GenBank/DDBJ databases">
        <authorList>
            <person name="Helene L.C."/>
            <person name="Dall'Agnol R."/>
            <person name="Delamuta J.R."/>
            <person name="Hungria M."/>
        </authorList>
    </citation>
    <scope>NUCLEOTIDE SEQUENCE [LARGE SCALE GENOMIC DNA]</scope>
    <source>
        <strain evidence="7">AC99b</strain>
    </source>
</reference>
<keyword evidence="4" id="KW-0472">Membrane</keyword>
<evidence type="ECO:0000256" key="2">
    <source>
        <dbReference type="ARBA" id="ARBA00022692"/>
    </source>
</evidence>
<protein>
    <recommendedName>
        <fullName evidence="8">HlyD family secretion protein</fullName>
    </recommendedName>
</protein>
<evidence type="ECO:0000256" key="3">
    <source>
        <dbReference type="ARBA" id="ARBA00022989"/>
    </source>
</evidence>
<evidence type="ECO:0000313" key="7">
    <source>
        <dbReference type="Proteomes" id="UP000251558"/>
    </source>
</evidence>
<proteinExistence type="predicted"/>